<keyword evidence="1" id="KW-0732">Signal</keyword>
<evidence type="ECO:0000259" key="2">
    <source>
        <dbReference type="Pfam" id="PF16036"/>
    </source>
</evidence>
<feature type="chain" id="PRO_5046333674" description="Chalcone isomerase domain-containing protein" evidence="1">
    <location>
        <begin position="26"/>
        <end position="182"/>
    </location>
</feature>
<name>A0ABN6MAL4_9BACT</name>
<sequence>MIRFAITLIWTLLVTALAGPPPSTATELQPVGSGTVRYLGMIKVYDATLYAPTQATVGAILSASQSFCLQLDYAVAVPADAFVEAAETVLARQHQPQSLNDLRGSIDLLHRSYRDVEAGDRYRLCYDHQRQASQLLLNDETLVSIESAEFAAVYFGIWLNPDQPLDRSLRNNLVAGLQEGRL</sequence>
<reference evidence="3 4" key="1">
    <citation type="submission" date="2022-01" db="EMBL/GenBank/DDBJ databases">
        <title>Desulfofustis limnae sp. nov., a novel mesophilic sulfate-reducing bacterium isolated from marsh soil.</title>
        <authorList>
            <person name="Watanabe M."/>
            <person name="Takahashi A."/>
            <person name="Kojima H."/>
            <person name="Fukui M."/>
        </authorList>
    </citation>
    <scope>NUCLEOTIDE SEQUENCE [LARGE SCALE GENOMIC DNA]</scope>
    <source>
        <strain evidence="3 4">PPLL</strain>
    </source>
</reference>
<dbReference type="Proteomes" id="UP000830055">
    <property type="component" value="Chromosome"/>
</dbReference>
<feature type="signal peptide" evidence="1">
    <location>
        <begin position="1"/>
        <end position="25"/>
    </location>
</feature>
<dbReference type="RefSeq" id="WP_284151762.1">
    <property type="nucleotide sequence ID" value="NZ_AP025516.1"/>
</dbReference>
<evidence type="ECO:0000256" key="1">
    <source>
        <dbReference type="SAM" id="SignalP"/>
    </source>
</evidence>
<organism evidence="3 4">
    <name type="scientific">Desulfofustis limnaeus</name>
    <dbReference type="NCBI Taxonomy" id="2740163"/>
    <lineage>
        <taxon>Bacteria</taxon>
        <taxon>Pseudomonadati</taxon>
        <taxon>Thermodesulfobacteriota</taxon>
        <taxon>Desulfobulbia</taxon>
        <taxon>Desulfobulbales</taxon>
        <taxon>Desulfocapsaceae</taxon>
        <taxon>Desulfofustis</taxon>
    </lineage>
</organism>
<dbReference type="Pfam" id="PF16036">
    <property type="entry name" value="Chalcone_3"/>
    <property type="match status" value="1"/>
</dbReference>
<accession>A0ABN6MAL4</accession>
<gene>
    <name evidence="3" type="ORF">DPPLL_27590</name>
</gene>
<evidence type="ECO:0000313" key="4">
    <source>
        <dbReference type="Proteomes" id="UP000830055"/>
    </source>
</evidence>
<dbReference type="InterPro" id="IPR016087">
    <property type="entry name" value="Chalcone_isomerase"/>
</dbReference>
<keyword evidence="4" id="KW-1185">Reference proteome</keyword>
<proteinExistence type="predicted"/>
<dbReference type="EMBL" id="AP025516">
    <property type="protein sequence ID" value="BDD88394.1"/>
    <property type="molecule type" value="Genomic_DNA"/>
</dbReference>
<evidence type="ECO:0000313" key="3">
    <source>
        <dbReference type="EMBL" id="BDD88394.1"/>
    </source>
</evidence>
<feature type="domain" description="Chalcone isomerase" evidence="2">
    <location>
        <begin position="26"/>
        <end position="173"/>
    </location>
</feature>
<protein>
    <recommendedName>
        <fullName evidence="2">Chalcone isomerase domain-containing protein</fullName>
    </recommendedName>
</protein>